<reference evidence="1 2" key="1">
    <citation type="submission" date="2021-06" db="EMBL/GenBank/DDBJ databases">
        <title>Caerostris darwini draft genome.</title>
        <authorList>
            <person name="Kono N."/>
            <person name="Arakawa K."/>
        </authorList>
    </citation>
    <scope>NUCLEOTIDE SEQUENCE [LARGE SCALE GENOMIC DNA]</scope>
</reference>
<evidence type="ECO:0000313" key="1">
    <source>
        <dbReference type="EMBL" id="GIX94017.1"/>
    </source>
</evidence>
<gene>
    <name evidence="1" type="primary">AVEN_8124_1</name>
    <name evidence="1" type="ORF">CDAR_461661</name>
</gene>
<proteinExistence type="predicted"/>
<protein>
    <submittedName>
        <fullName evidence="1">Uncharacterized protein</fullName>
    </submittedName>
</protein>
<dbReference type="EMBL" id="BPLQ01002565">
    <property type="protein sequence ID" value="GIX94017.1"/>
    <property type="molecule type" value="Genomic_DNA"/>
</dbReference>
<dbReference type="AlphaFoldDB" id="A0AAV4PFV6"/>
<accession>A0AAV4PFV6</accession>
<evidence type="ECO:0000313" key="2">
    <source>
        <dbReference type="Proteomes" id="UP001054837"/>
    </source>
</evidence>
<keyword evidence="2" id="KW-1185">Reference proteome</keyword>
<dbReference type="Proteomes" id="UP001054837">
    <property type="component" value="Unassembled WGS sequence"/>
</dbReference>
<comment type="caution">
    <text evidence="1">The sequence shown here is derived from an EMBL/GenBank/DDBJ whole genome shotgun (WGS) entry which is preliminary data.</text>
</comment>
<sequence>MNVLQFYIPPDLEKGPFLQNLLEENIVQILPAHPERVAMDINHYHHPCACTMTDGICVGEYKIMVVRDKHAVAGYPAYALPSGFTDSQVLTLFAWLTRHKFYTFGSTIENGSLVRYLTPSRLFRSSPHPTCPQCECHSLVGDPVYCLKNIVLSGQNKGPTIESVT</sequence>
<name>A0AAV4PFV6_9ARAC</name>
<organism evidence="1 2">
    <name type="scientific">Caerostris darwini</name>
    <dbReference type="NCBI Taxonomy" id="1538125"/>
    <lineage>
        <taxon>Eukaryota</taxon>
        <taxon>Metazoa</taxon>
        <taxon>Ecdysozoa</taxon>
        <taxon>Arthropoda</taxon>
        <taxon>Chelicerata</taxon>
        <taxon>Arachnida</taxon>
        <taxon>Araneae</taxon>
        <taxon>Araneomorphae</taxon>
        <taxon>Entelegynae</taxon>
        <taxon>Araneoidea</taxon>
        <taxon>Araneidae</taxon>
        <taxon>Caerostris</taxon>
    </lineage>
</organism>